<evidence type="ECO:0000313" key="3">
    <source>
        <dbReference type="EMBL" id="AXE16285.1"/>
    </source>
</evidence>
<keyword evidence="4" id="KW-1185">Reference proteome</keyword>
<dbReference type="EMBL" id="CP030850">
    <property type="protein sequence ID" value="AXE16285.1"/>
    <property type="molecule type" value="Genomic_DNA"/>
</dbReference>
<dbReference type="KEGG" id="run:DR864_00360"/>
<name>A0A344TC59_9BACT</name>
<sequence length="102" mass="11177">MPETPVVDLTNAAASTPPPTETVPEDKTFEHSMDKSESVTVKGKDLANVYVIEKYLKTGQTTRVAEKMTGAVVVVHADEFESYMASLKKLGNIETKVLHKPE</sequence>
<dbReference type="KEGG" id="run:DR864_00085"/>
<proteinExistence type="predicted"/>
<dbReference type="Proteomes" id="UP000251993">
    <property type="component" value="Chromosome"/>
</dbReference>
<evidence type="ECO:0000313" key="2">
    <source>
        <dbReference type="EMBL" id="AXE16230.1"/>
    </source>
</evidence>
<reference evidence="2 4" key="1">
    <citation type="submission" date="2018-07" db="EMBL/GenBank/DDBJ databases">
        <title>Genome sequencing of Runella.</title>
        <authorList>
            <person name="Baek M.-G."/>
            <person name="Yi H."/>
        </authorList>
    </citation>
    <scope>NUCLEOTIDE SEQUENCE [LARGE SCALE GENOMIC DNA]</scope>
    <source>
        <strain evidence="2 4">HYN0085</strain>
    </source>
</reference>
<feature type="compositionally biased region" description="Basic and acidic residues" evidence="1">
    <location>
        <begin position="24"/>
        <end position="36"/>
    </location>
</feature>
<evidence type="ECO:0000313" key="4">
    <source>
        <dbReference type="Proteomes" id="UP000251993"/>
    </source>
</evidence>
<feature type="region of interest" description="Disordered" evidence="1">
    <location>
        <begin position="1"/>
        <end position="36"/>
    </location>
</feature>
<protein>
    <submittedName>
        <fullName evidence="2">Uncharacterized protein</fullName>
    </submittedName>
</protein>
<accession>A0A344TC59</accession>
<dbReference type="AlphaFoldDB" id="A0A344TC59"/>
<organism evidence="2 4">
    <name type="scientific">Runella rosea</name>
    <dbReference type="NCBI Taxonomy" id="2259595"/>
    <lineage>
        <taxon>Bacteria</taxon>
        <taxon>Pseudomonadati</taxon>
        <taxon>Bacteroidota</taxon>
        <taxon>Cytophagia</taxon>
        <taxon>Cytophagales</taxon>
        <taxon>Spirosomataceae</taxon>
        <taxon>Runella</taxon>
    </lineage>
</organism>
<dbReference type="RefSeq" id="WP_114065051.1">
    <property type="nucleotide sequence ID" value="NZ_CP030850.1"/>
</dbReference>
<gene>
    <name evidence="2" type="ORF">DR864_00085</name>
    <name evidence="3" type="ORF">DR864_00360</name>
</gene>
<evidence type="ECO:0000256" key="1">
    <source>
        <dbReference type="SAM" id="MobiDB-lite"/>
    </source>
</evidence>
<dbReference type="EMBL" id="CP030850">
    <property type="protein sequence ID" value="AXE16230.1"/>
    <property type="molecule type" value="Genomic_DNA"/>
</dbReference>